<reference evidence="2 3" key="1">
    <citation type="journal article" date="2011" name="Stand. Genomic Sci.">
        <title>Complete genome sequence of Thermomonospora curvata type strain (B9).</title>
        <authorList>
            <person name="Chertkov O."/>
            <person name="Sikorski J."/>
            <person name="Nolan M."/>
            <person name="Lapidus A."/>
            <person name="Lucas S."/>
            <person name="Del Rio T.G."/>
            <person name="Tice H."/>
            <person name="Cheng J.F."/>
            <person name="Goodwin L."/>
            <person name="Pitluck S."/>
            <person name="Liolios K."/>
            <person name="Ivanova N."/>
            <person name="Mavromatis K."/>
            <person name="Mikhailova N."/>
            <person name="Ovchinnikova G."/>
            <person name="Pati A."/>
            <person name="Chen A."/>
            <person name="Palaniappan K."/>
            <person name="Djao O.D."/>
            <person name="Land M."/>
            <person name="Hauser L."/>
            <person name="Chang Y.J."/>
            <person name="Jeffries C.D."/>
            <person name="Brettin T."/>
            <person name="Han C."/>
            <person name="Detter J.C."/>
            <person name="Rohde M."/>
            <person name="Goker M."/>
            <person name="Woyke T."/>
            <person name="Bristow J."/>
            <person name="Eisen J.A."/>
            <person name="Markowitz V."/>
            <person name="Hugenholtz P."/>
            <person name="Klenk H.P."/>
            <person name="Kyrpides N.C."/>
        </authorList>
    </citation>
    <scope>NUCLEOTIDE SEQUENCE [LARGE SCALE GENOMIC DNA]</scope>
    <source>
        <strain evidence="3">ATCC 19995 / DSM 43183 / JCM 3096 / KCTC 9072 / NBRC 15933 / NCIMB 10081 / Henssen B9</strain>
    </source>
</reference>
<evidence type="ECO:0000313" key="3">
    <source>
        <dbReference type="Proteomes" id="UP000001918"/>
    </source>
</evidence>
<dbReference type="AlphaFoldDB" id="D1A8R9"/>
<organism evidence="2 3">
    <name type="scientific">Thermomonospora curvata (strain ATCC 19995 / DSM 43183 / JCM 3096 / KCTC 9072 / NBRC 15933 / NCIMB 10081 / Henssen B9)</name>
    <dbReference type="NCBI Taxonomy" id="471852"/>
    <lineage>
        <taxon>Bacteria</taxon>
        <taxon>Bacillati</taxon>
        <taxon>Actinomycetota</taxon>
        <taxon>Actinomycetes</taxon>
        <taxon>Streptosporangiales</taxon>
        <taxon>Thermomonosporaceae</taxon>
        <taxon>Thermomonospora</taxon>
    </lineage>
</organism>
<keyword evidence="1" id="KW-0472">Membrane</keyword>
<evidence type="ECO:0000313" key="2">
    <source>
        <dbReference type="EMBL" id="ACY96764.1"/>
    </source>
</evidence>
<accession>D1A8R9</accession>
<dbReference type="STRING" id="471852.Tcur_1181"/>
<dbReference type="EMBL" id="CP001738">
    <property type="protein sequence ID" value="ACY96764.1"/>
    <property type="molecule type" value="Genomic_DNA"/>
</dbReference>
<keyword evidence="1" id="KW-1133">Transmembrane helix</keyword>
<dbReference type="OrthoDB" id="3436005at2"/>
<dbReference type="Proteomes" id="UP000001918">
    <property type="component" value="Chromosome"/>
</dbReference>
<dbReference type="eggNOG" id="ENOG50328DY">
    <property type="taxonomic scope" value="Bacteria"/>
</dbReference>
<gene>
    <name evidence="2" type="ordered locus">Tcur_1181</name>
</gene>
<dbReference type="KEGG" id="tcu:Tcur_1181"/>
<keyword evidence="1" id="KW-0812">Transmembrane</keyword>
<dbReference type="HOGENOM" id="CLU_1320358_0_0_11"/>
<proteinExistence type="predicted"/>
<name>D1A8R9_THECD</name>
<feature type="transmembrane region" description="Helical" evidence="1">
    <location>
        <begin position="29"/>
        <end position="47"/>
    </location>
</feature>
<evidence type="ECO:0000256" key="1">
    <source>
        <dbReference type="SAM" id="Phobius"/>
    </source>
</evidence>
<feature type="transmembrane region" description="Helical" evidence="1">
    <location>
        <begin position="59"/>
        <end position="78"/>
    </location>
</feature>
<sequence length="208" mass="22475">MTDEHSPAESRRPAAAAALTVRVRPSWHWAGRVVSSLIICLAAGAFVVGGARGDGLVDYVFLAVGVLGAVFFGAGALLSAGRLLSRRPVLELDADGVRRPAAWPRPRSRDRVLPWSQIAAVCLVSRGVAARSGQARDHLLFLTDPQDAEHARTADKPQLVAFTLTDLPAGERHAPWLLVCDPDWDVPLKRIVAKARAHGVPVIDRRRK</sequence>
<protein>
    <submittedName>
        <fullName evidence="2">Uncharacterized protein</fullName>
    </submittedName>
</protein>
<dbReference type="RefSeq" id="WP_012851548.1">
    <property type="nucleotide sequence ID" value="NC_013510.1"/>
</dbReference>
<keyword evidence="3" id="KW-1185">Reference proteome</keyword>